<dbReference type="SUPFAM" id="SSF54001">
    <property type="entry name" value="Cysteine proteinases"/>
    <property type="match status" value="1"/>
</dbReference>
<dbReference type="Gene3D" id="3.90.1720.10">
    <property type="entry name" value="endopeptidase domain like (from Nostoc punctiforme)"/>
    <property type="match status" value="1"/>
</dbReference>
<dbReference type="AlphaFoldDB" id="A0AAJ4W822"/>
<dbReference type="PROSITE" id="PS51935">
    <property type="entry name" value="NLPC_P60"/>
    <property type="match status" value="1"/>
</dbReference>
<reference evidence="8 9" key="1">
    <citation type="submission" date="2016-10" db="EMBL/GenBank/DDBJ databases">
        <authorList>
            <person name="Varghese N."/>
            <person name="Submissions S."/>
        </authorList>
    </citation>
    <scope>NUCLEOTIDE SEQUENCE [LARGE SCALE GENOMIC DNA]</scope>
    <source>
        <strain evidence="8 9">DSM 5563</strain>
    </source>
</reference>
<organism evidence="8 9">
    <name type="scientific">Pragia fontium DSM 5563 = ATCC 49100</name>
    <dbReference type="NCBI Taxonomy" id="1122977"/>
    <lineage>
        <taxon>Bacteria</taxon>
        <taxon>Pseudomonadati</taxon>
        <taxon>Pseudomonadota</taxon>
        <taxon>Gammaproteobacteria</taxon>
        <taxon>Enterobacterales</taxon>
        <taxon>Budviciaceae</taxon>
        <taxon>Pragia</taxon>
    </lineage>
</organism>
<evidence type="ECO:0000256" key="3">
    <source>
        <dbReference type="ARBA" id="ARBA00022801"/>
    </source>
</evidence>
<dbReference type="RefSeq" id="WP_232036584.1">
    <property type="nucleotide sequence ID" value="NZ_FOLW01000001.1"/>
</dbReference>
<sequence>MNNLQIKFVNPSRFLWAMMMCIFMLLLSSYAHAARPHQTSKKAPVAVHSVAKSSSKRKRAPVKKNAHQSASSQTHHHQSRSVKKVPIGRNPFRQSDLPDLQITDGMHPRITPIQKTKLKIAKTKVVSNLMKQLGKPYRYGGTSPRTGFDCSGLVNYAYRDQLKSTLPRTADNMFHMSSSQSREIDKEELNTGDLVFFSTHSRGHSHADHVGVYLGDGEFIQAPRTGKDIQISRLDDDYWQNHYIGARRVLLPHAVR</sequence>
<comment type="similarity">
    <text evidence="1">Belongs to the peptidase C40 family.</text>
</comment>
<evidence type="ECO:0000256" key="1">
    <source>
        <dbReference type="ARBA" id="ARBA00007074"/>
    </source>
</evidence>
<dbReference type="GO" id="GO:0008234">
    <property type="term" value="F:cysteine-type peptidase activity"/>
    <property type="evidence" value="ECO:0007669"/>
    <property type="project" value="UniProtKB-KW"/>
</dbReference>
<dbReference type="InterPro" id="IPR051202">
    <property type="entry name" value="Peptidase_C40"/>
</dbReference>
<name>A0AAJ4W822_9GAMM</name>
<feature type="region of interest" description="Disordered" evidence="5">
    <location>
        <begin position="38"/>
        <end position="105"/>
    </location>
</feature>
<evidence type="ECO:0000256" key="2">
    <source>
        <dbReference type="ARBA" id="ARBA00022670"/>
    </source>
</evidence>
<evidence type="ECO:0000256" key="6">
    <source>
        <dbReference type="SAM" id="SignalP"/>
    </source>
</evidence>
<dbReference type="InterPro" id="IPR038765">
    <property type="entry name" value="Papain-like_cys_pep_sf"/>
</dbReference>
<accession>A0AAJ4W822</accession>
<evidence type="ECO:0000256" key="5">
    <source>
        <dbReference type="SAM" id="MobiDB-lite"/>
    </source>
</evidence>
<dbReference type="Pfam" id="PF00877">
    <property type="entry name" value="NLPC_P60"/>
    <property type="match status" value="1"/>
</dbReference>
<dbReference type="EMBL" id="FOLW01000001">
    <property type="protein sequence ID" value="SFC08897.1"/>
    <property type="molecule type" value="Genomic_DNA"/>
</dbReference>
<dbReference type="InterPro" id="IPR000064">
    <property type="entry name" value="NLP_P60_dom"/>
</dbReference>
<feature type="compositionally biased region" description="Basic residues" evidence="5">
    <location>
        <begin position="74"/>
        <end position="83"/>
    </location>
</feature>
<keyword evidence="2" id="KW-0645">Protease</keyword>
<feature type="chain" id="PRO_5042516730" evidence="6">
    <location>
        <begin position="34"/>
        <end position="256"/>
    </location>
</feature>
<dbReference type="PANTHER" id="PTHR47053:SF1">
    <property type="entry name" value="MUREIN DD-ENDOPEPTIDASE MEPH-RELATED"/>
    <property type="match status" value="1"/>
</dbReference>
<dbReference type="Proteomes" id="UP000226420">
    <property type="component" value="Unassembled WGS sequence"/>
</dbReference>
<comment type="caution">
    <text evidence="8">The sequence shown here is derived from an EMBL/GenBank/DDBJ whole genome shotgun (WGS) entry which is preliminary data.</text>
</comment>
<protein>
    <submittedName>
        <fullName evidence="8">Murein DD-endopeptidase</fullName>
    </submittedName>
</protein>
<proteinExistence type="inferred from homology"/>
<dbReference type="PANTHER" id="PTHR47053">
    <property type="entry name" value="MUREIN DD-ENDOPEPTIDASE MEPH-RELATED"/>
    <property type="match status" value="1"/>
</dbReference>
<keyword evidence="3" id="KW-0378">Hydrolase</keyword>
<gene>
    <name evidence="8" type="ORF">SAMN02745723_101352</name>
</gene>
<feature type="compositionally biased region" description="Low complexity" evidence="5">
    <location>
        <begin position="41"/>
        <end position="53"/>
    </location>
</feature>
<evidence type="ECO:0000313" key="9">
    <source>
        <dbReference type="Proteomes" id="UP000226420"/>
    </source>
</evidence>
<feature type="domain" description="NlpC/P60" evidence="7">
    <location>
        <begin position="119"/>
        <end position="250"/>
    </location>
</feature>
<feature type="compositionally biased region" description="Basic residues" evidence="5">
    <location>
        <begin position="54"/>
        <end position="66"/>
    </location>
</feature>
<dbReference type="GO" id="GO:0006508">
    <property type="term" value="P:proteolysis"/>
    <property type="evidence" value="ECO:0007669"/>
    <property type="project" value="UniProtKB-KW"/>
</dbReference>
<feature type="signal peptide" evidence="6">
    <location>
        <begin position="1"/>
        <end position="33"/>
    </location>
</feature>
<evidence type="ECO:0000259" key="7">
    <source>
        <dbReference type="PROSITE" id="PS51935"/>
    </source>
</evidence>
<keyword evidence="6" id="KW-0732">Signal</keyword>
<evidence type="ECO:0000313" key="8">
    <source>
        <dbReference type="EMBL" id="SFC08897.1"/>
    </source>
</evidence>
<evidence type="ECO:0000256" key="4">
    <source>
        <dbReference type="ARBA" id="ARBA00022807"/>
    </source>
</evidence>
<keyword evidence="4" id="KW-0788">Thiol protease</keyword>